<evidence type="ECO:0000313" key="16">
    <source>
        <dbReference type="EMBL" id="GFT84685.1"/>
    </source>
</evidence>
<gene>
    <name evidence="17" type="primary">POLR3A</name>
    <name evidence="17" type="ORF">NPIL_514782</name>
    <name evidence="16" type="ORF">NPIL_514783</name>
</gene>
<evidence type="ECO:0000256" key="6">
    <source>
        <dbReference type="ARBA" id="ARBA00022695"/>
    </source>
</evidence>
<dbReference type="GO" id="GO:0000428">
    <property type="term" value="C:DNA-directed RNA polymerase complex"/>
    <property type="evidence" value="ECO:0007669"/>
    <property type="project" value="UniProtKB-KW"/>
</dbReference>
<dbReference type="PANTHER" id="PTHR48446">
    <property type="entry name" value="DNA-DIRECTED RNA POLYMERASE SUBUNIT BETA' N-TERMINAL SECTION"/>
    <property type="match status" value="1"/>
</dbReference>
<dbReference type="Gene3D" id="6.10.250.2940">
    <property type="match status" value="1"/>
</dbReference>
<dbReference type="FunFam" id="2.40.40.20:FF:000019">
    <property type="entry name" value="DNA-directed RNA polymerase II subunit RPB1"/>
    <property type="match status" value="1"/>
</dbReference>
<dbReference type="SMART" id="SM00663">
    <property type="entry name" value="RPOLA_N"/>
    <property type="match status" value="1"/>
</dbReference>
<dbReference type="OrthoDB" id="6425664at2759"/>
<evidence type="ECO:0000256" key="10">
    <source>
        <dbReference type="ARBA" id="ARBA00023163"/>
    </source>
</evidence>
<evidence type="ECO:0000256" key="11">
    <source>
        <dbReference type="ARBA" id="ARBA00023242"/>
    </source>
</evidence>
<dbReference type="Pfam" id="PF00623">
    <property type="entry name" value="RNA_pol_Rpb1_2"/>
    <property type="match status" value="1"/>
</dbReference>
<dbReference type="Pfam" id="PF04983">
    <property type="entry name" value="RNA_pol_Rpb1_3"/>
    <property type="match status" value="1"/>
</dbReference>
<dbReference type="FunFam" id="1.10.274.100:FF:000003">
    <property type="entry name" value="DNA-directed RNA polymerase subunit"/>
    <property type="match status" value="1"/>
</dbReference>
<sequence>MVKEQFRESHLSKKIDKISFGLQSSLDIRQQAHLNCVNFNLYEGSNHEAAANGVLDPKMGTSRKNLRCATCGKQVQDCIGHFGYMDLKLPVFHVGYFRCTITILQSICKTCSCVLLNPVERKKYSEILKRPTINYLQKKQLRKQIIDVCVKKSLCPFCSATNGQVKKAGCLKIVHDKFKKEKKGDPDLLEYLDDFHEAISSNKELEQCKNKVTQIILDPLVVLNLFKRIPDQSLEDLCLHYDMSVRNSIGEVVQFVYGGDGLDPATMEGVNKFENSGKKKTVEYCMKKNDDPPDDPVIFERAMYHITKVKPTGRGIVQRLKGKHGRFRGNLSGKRVEFTGRTVISPDPNLPIDQVGIPVHVAKILTFPEMVTSHNMKKLKDDLNYANRRRIADTLKIGDTVERHMLDGDVVLFNRQPSLHKLSIMAHKAKIVPTRTFRFNECVCTPYNADFDGDEMNIHLPQTEEARAEALHLMGVPSNIVTPRNGDPLVAAIQDFITGSFLLTQKDTFFTREEAQQLICSILSNEDLLMKINLPPPALIKPHTLWTGKQVFSLILRPSKECNILINLRKAAKGKSTSPYTGKEEMCPNDNFVNIRNSELLSGAMTKTTLGSGSKSTIFYILLRDYGKIHAANAMLRLARLASYYLANRGFSIGIGDVTPGLGLLKEKQILLEQGYSKCEEYIQSLERGELETLPGCSEEETLENKIISELSAIRERAAQVCYKELHKTNSPLIMAQCGSKGSNINISQMVACVGQQALSGKRVPNGFDNRSLPHFEQASKTPEAKGFVQNSFYSGLTPTEFIFHTMAGREGLVDTAVKTAETGYMQRRLIKSLEDLCLHYDMSVRNSIGEVVQFVYGGDGLDPATMEGVNKFENSGKKKTVEYCMKKNDDPPDDPVIFERAMYHITAKFPCPNESPLDHDSIVTISDEILKENFSNIHENYQSRLRNYFKDQSIRIKRARDIYRVSSDDDEGFPPVLLQLERITKTQLIEFLKFCKDKYMKAMNAPGTAVGAICAQSIGEPATQMTLKTFHFAGVASMNITQGVPRIGEIINASKVISTPVVTALLDVNDDLEFARKVKGRIEKTLLGEVTEYFEEVFLPDNCFILVKLNLERIRLLQLEVSVETIRYSILTSNIAEIKGIKPHHVEIFSDSVIIVKPFVSSRGTCYYVLQQLKEKLQLVVIQGIPTVSRALIHLENDKYELQIEGNGLGTVMATRGVRGMSTTSNNTMEVEKYLGIEAAKSTIISETQTTMKHHSIEIDRRHLMLLADLMTFKGEVHGITRYGLAKMKESALMLASFEKTADHLFDAAYYGEEDSITGVSESIILGIPMSLGTGFFKLLHKSTAAPLPPKKKLLFDNPEFHLREMAVQSS</sequence>
<comment type="caution">
    <text evidence="17">The sequence shown here is derived from an EMBL/GenBank/DDBJ whole genome shotgun (WGS) entry which is preliminary data.</text>
</comment>
<keyword evidence="11" id="KW-0539">Nucleus</keyword>
<evidence type="ECO:0000256" key="14">
    <source>
        <dbReference type="RuleBase" id="RU004279"/>
    </source>
</evidence>
<keyword evidence="7" id="KW-0479">Metal-binding</keyword>
<keyword evidence="18" id="KW-1185">Reference proteome</keyword>
<dbReference type="Pfam" id="PF04997">
    <property type="entry name" value="RNA_pol_Rpb1_1"/>
    <property type="match status" value="1"/>
</dbReference>
<evidence type="ECO:0000259" key="15">
    <source>
        <dbReference type="SMART" id="SM00663"/>
    </source>
</evidence>
<dbReference type="FunFam" id="4.10.860.120:FF:000004">
    <property type="entry name" value="DNA-directed RNA polymerase subunit"/>
    <property type="match status" value="1"/>
</dbReference>
<dbReference type="EMBL" id="BMAW01023816">
    <property type="protein sequence ID" value="GFT84687.1"/>
    <property type="molecule type" value="Genomic_DNA"/>
</dbReference>
<dbReference type="Gene3D" id="1.10.132.30">
    <property type="match status" value="1"/>
</dbReference>
<dbReference type="Pfam" id="PF04998">
    <property type="entry name" value="RNA_pol_Rpb1_5"/>
    <property type="match status" value="1"/>
</dbReference>
<dbReference type="InterPro" id="IPR006592">
    <property type="entry name" value="RNA_pol_N"/>
</dbReference>
<dbReference type="InterPro" id="IPR044893">
    <property type="entry name" value="RNA_pol_Rpb1_clamp_domain"/>
</dbReference>
<dbReference type="GO" id="GO:0006351">
    <property type="term" value="P:DNA-templated transcription"/>
    <property type="evidence" value="ECO:0007669"/>
    <property type="project" value="InterPro"/>
</dbReference>
<evidence type="ECO:0000256" key="7">
    <source>
        <dbReference type="ARBA" id="ARBA00022723"/>
    </source>
</evidence>
<dbReference type="Gene3D" id="6.20.50.80">
    <property type="match status" value="2"/>
</dbReference>
<keyword evidence="10 14" id="KW-0804">Transcription</keyword>
<keyword evidence="9" id="KW-0460">Magnesium</keyword>
<keyword evidence="6 14" id="KW-0548">Nucleotidyltransferase</keyword>
<evidence type="ECO:0000313" key="18">
    <source>
        <dbReference type="Proteomes" id="UP000887013"/>
    </source>
</evidence>
<dbReference type="GO" id="GO:0003677">
    <property type="term" value="F:DNA binding"/>
    <property type="evidence" value="ECO:0007669"/>
    <property type="project" value="InterPro"/>
</dbReference>
<dbReference type="EMBL" id="BMAW01023816">
    <property type="protein sequence ID" value="GFT84685.1"/>
    <property type="molecule type" value="Genomic_DNA"/>
</dbReference>
<evidence type="ECO:0000256" key="3">
    <source>
        <dbReference type="ARBA" id="ARBA00011206"/>
    </source>
</evidence>
<evidence type="ECO:0000256" key="9">
    <source>
        <dbReference type="ARBA" id="ARBA00022842"/>
    </source>
</evidence>
<dbReference type="FunFam" id="1.10.132.30:FF:000001">
    <property type="entry name" value="DNA-directed RNA polymerase subunit"/>
    <property type="match status" value="1"/>
</dbReference>
<dbReference type="Gene3D" id="2.40.40.20">
    <property type="match status" value="1"/>
</dbReference>
<accession>A0A8X6U2V3</accession>
<comment type="subcellular location">
    <subcellularLocation>
        <location evidence="1">Nucleus</location>
    </subcellularLocation>
</comment>
<dbReference type="CDD" id="cd02583">
    <property type="entry name" value="RNAP_III_RPC1_N"/>
    <property type="match status" value="1"/>
</dbReference>
<evidence type="ECO:0000256" key="2">
    <source>
        <dbReference type="ARBA" id="ARBA00006460"/>
    </source>
</evidence>
<dbReference type="InterPro" id="IPR042102">
    <property type="entry name" value="RNA_pol_Rpb1_3_sf"/>
</dbReference>
<organism evidence="17 18">
    <name type="scientific">Nephila pilipes</name>
    <name type="common">Giant wood spider</name>
    <name type="synonym">Nephila maculata</name>
    <dbReference type="NCBI Taxonomy" id="299642"/>
    <lineage>
        <taxon>Eukaryota</taxon>
        <taxon>Metazoa</taxon>
        <taxon>Ecdysozoa</taxon>
        <taxon>Arthropoda</taxon>
        <taxon>Chelicerata</taxon>
        <taxon>Arachnida</taxon>
        <taxon>Araneae</taxon>
        <taxon>Araneomorphae</taxon>
        <taxon>Entelegynae</taxon>
        <taxon>Araneoidea</taxon>
        <taxon>Nephilidae</taxon>
        <taxon>Nephila</taxon>
    </lineage>
</organism>
<dbReference type="FunFam" id="1.10.150.390:FF:000004">
    <property type="entry name" value="DNA-directed RNA polymerase subunit"/>
    <property type="match status" value="1"/>
</dbReference>
<comment type="catalytic activity">
    <reaction evidence="12 14">
        <text>RNA(n) + a ribonucleoside 5'-triphosphate = RNA(n+1) + diphosphate</text>
        <dbReference type="Rhea" id="RHEA:21248"/>
        <dbReference type="Rhea" id="RHEA-COMP:14527"/>
        <dbReference type="Rhea" id="RHEA-COMP:17342"/>
        <dbReference type="ChEBI" id="CHEBI:33019"/>
        <dbReference type="ChEBI" id="CHEBI:61557"/>
        <dbReference type="ChEBI" id="CHEBI:140395"/>
        <dbReference type="EC" id="2.7.7.6"/>
    </reaction>
</comment>
<evidence type="ECO:0000256" key="1">
    <source>
        <dbReference type="ARBA" id="ARBA00004123"/>
    </source>
</evidence>
<dbReference type="CDD" id="cd02736">
    <property type="entry name" value="RNAP_III_Rpc1_C"/>
    <property type="match status" value="1"/>
</dbReference>
<dbReference type="GO" id="GO:0003899">
    <property type="term" value="F:DNA-directed RNA polymerase activity"/>
    <property type="evidence" value="ECO:0007669"/>
    <property type="project" value="UniProtKB-EC"/>
</dbReference>
<dbReference type="InterPro" id="IPR007083">
    <property type="entry name" value="RNA_pol_Rpb1_4"/>
</dbReference>
<evidence type="ECO:0000256" key="8">
    <source>
        <dbReference type="ARBA" id="ARBA00022833"/>
    </source>
</evidence>
<comment type="similarity">
    <text evidence="2 14">Belongs to the RNA polymerase beta' chain family.</text>
</comment>
<proteinExistence type="inferred from homology"/>
<dbReference type="InterPro" id="IPR015700">
    <property type="entry name" value="RPC1"/>
</dbReference>
<dbReference type="GO" id="GO:0005654">
    <property type="term" value="C:nucleoplasm"/>
    <property type="evidence" value="ECO:0007669"/>
    <property type="project" value="UniProtKB-ARBA"/>
</dbReference>
<dbReference type="PANTHER" id="PTHR48446:SF1">
    <property type="entry name" value="DNA-DIRECTED RNA POLYMERASE SUBUNIT BETA' N-TERMINAL SECTION"/>
    <property type="match status" value="1"/>
</dbReference>
<evidence type="ECO:0000313" key="17">
    <source>
        <dbReference type="EMBL" id="GFT84687.1"/>
    </source>
</evidence>
<dbReference type="InterPro" id="IPR000722">
    <property type="entry name" value="RNA_pol_asu"/>
</dbReference>
<evidence type="ECO:0000256" key="5">
    <source>
        <dbReference type="ARBA" id="ARBA00022679"/>
    </source>
</evidence>
<dbReference type="Gene3D" id="1.10.150.390">
    <property type="match status" value="1"/>
</dbReference>
<dbReference type="InterPro" id="IPR007066">
    <property type="entry name" value="RNA_pol_Rpb1_3"/>
</dbReference>
<protein>
    <recommendedName>
        <fullName evidence="14">DNA-directed RNA polymerase subunit</fullName>
        <ecNumber evidence="14">2.7.7.6</ecNumber>
    </recommendedName>
</protein>
<dbReference type="SUPFAM" id="SSF64484">
    <property type="entry name" value="beta and beta-prime subunits of DNA dependent RNA-polymerase"/>
    <property type="match status" value="3"/>
</dbReference>
<evidence type="ECO:0000256" key="12">
    <source>
        <dbReference type="ARBA" id="ARBA00048552"/>
    </source>
</evidence>
<dbReference type="EC" id="2.7.7.6" evidence="14"/>
<keyword evidence="8" id="KW-0862">Zinc</keyword>
<evidence type="ECO:0000256" key="4">
    <source>
        <dbReference type="ARBA" id="ARBA00022478"/>
    </source>
</evidence>
<name>A0A8X6U2V3_NEPPI</name>
<comment type="function">
    <text evidence="13">DNA-dependent RNA polymerase catalyzes the transcription of DNA into RNA using the four ribonucleoside triphosphates as substrates. Largest and catalytic core component of RNA polymerase III which synthesizes small RNAs, such as 5S rRNA and tRNAs. Forms the polymerase active center together with the second largest subunit. A single-stranded DNA template strand of the promoter is positioned within the central active site cleft of Pol III. A bridging helix emanates from RPC1 and crosses the cleft near the catalytic site and is thought to promote translocation of Pol III by acting as a ratchet that moves the RNA-DNA hybrid through the active site by switching from straight to bent conformations at each step of nucleotide addition.</text>
</comment>
<evidence type="ECO:0000256" key="13">
    <source>
        <dbReference type="ARBA" id="ARBA00058108"/>
    </source>
</evidence>
<reference evidence="17" key="1">
    <citation type="submission" date="2020-08" db="EMBL/GenBank/DDBJ databases">
        <title>Multicomponent nature underlies the extraordinary mechanical properties of spider dragline silk.</title>
        <authorList>
            <person name="Kono N."/>
            <person name="Nakamura H."/>
            <person name="Mori M."/>
            <person name="Yoshida Y."/>
            <person name="Ohtoshi R."/>
            <person name="Malay A.D."/>
            <person name="Moran D.A.P."/>
            <person name="Tomita M."/>
            <person name="Numata K."/>
            <person name="Arakawa K."/>
        </authorList>
    </citation>
    <scope>NUCLEOTIDE SEQUENCE</scope>
</reference>
<dbReference type="InterPro" id="IPR007081">
    <property type="entry name" value="RNA_pol_Rpb1_5"/>
</dbReference>
<dbReference type="GO" id="GO:0046872">
    <property type="term" value="F:metal ion binding"/>
    <property type="evidence" value="ECO:0007669"/>
    <property type="project" value="UniProtKB-KW"/>
</dbReference>
<keyword evidence="4 14" id="KW-0240">DNA-directed RNA polymerase</keyword>
<comment type="subunit">
    <text evidence="3">Component of the RNA polymerase III (Pol III) complex consisting of 17 subunits.</text>
</comment>
<dbReference type="Proteomes" id="UP000887013">
    <property type="component" value="Unassembled WGS sequence"/>
</dbReference>
<keyword evidence="5 14" id="KW-0808">Transferase</keyword>
<dbReference type="Gene3D" id="1.10.274.100">
    <property type="entry name" value="RNA polymerase Rpb1, domain 3"/>
    <property type="match status" value="1"/>
</dbReference>
<dbReference type="Gene3D" id="4.10.860.120">
    <property type="entry name" value="RNA polymerase II, clamp domain"/>
    <property type="match status" value="1"/>
</dbReference>
<dbReference type="Pfam" id="PF05000">
    <property type="entry name" value="RNA_pol_Rpb1_4"/>
    <property type="match status" value="1"/>
</dbReference>
<feature type="domain" description="RNA polymerase N-terminal" evidence="15">
    <location>
        <begin position="213"/>
        <end position="504"/>
    </location>
</feature>
<dbReference type="InterPro" id="IPR035698">
    <property type="entry name" value="RNAP_III_Rpc1_C"/>
</dbReference>
<dbReference type="InterPro" id="IPR038120">
    <property type="entry name" value="Rpb1_funnel_sf"/>
</dbReference>
<dbReference type="InterPro" id="IPR007080">
    <property type="entry name" value="RNA_pol_Rpb1_1"/>
</dbReference>
<dbReference type="InterPro" id="IPR035697">
    <property type="entry name" value="RNAP_III_RPC1_N"/>
</dbReference>